<dbReference type="Proteomes" id="UP000472263">
    <property type="component" value="Chromosome 2"/>
</dbReference>
<keyword evidence="7" id="KW-0812">Transmembrane</keyword>
<dbReference type="PANTHER" id="PTHR10035">
    <property type="entry name" value="T-CELL SURFACE GLYCOPROTEIN CD3 ZETA CHAIN"/>
    <property type="match status" value="1"/>
</dbReference>
<evidence type="ECO:0000256" key="4">
    <source>
        <dbReference type="ARBA" id="ARBA00022859"/>
    </source>
</evidence>
<dbReference type="GO" id="GO:0098797">
    <property type="term" value="C:plasma membrane protein complex"/>
    <property type="evidence" value="ECO:0007669"/>
    <property type="project" value="UniProtKB-ARBA"/>
</dbReference>
<keyword evidence="7" id="KW-0472">Membrane</keyword>
<comment type="subcellular location">
    <subcellularLocation>
        <location evidence="1">Cell membrane</location>
        <topology evidence="1">Single-pass type I membrane protein</topology>
    </subcellularLocation>
</comment>
<sequence length="128" mass="14342">MAIKHWIDAMNMYDPKLCYVLDGFLALYGFIITGMLIKEKVKIKNNNHCYNIITIITLGGYAPLKTDPERGRVSCSSVFSSVLLGFLSPCLRCSVVLMLMLFSCVLQGLSHATKDTYDSLQMQPLPSR</sequence>
<keyword evidence="6" id="KW-0675">Receptor</keyword>
<evidence type="ECO:0000313" key="9">
    <source>
        <dbReference type="Proteomes" id="UP000472263"/>
    </source>
</evidence>
<evidence type="ECO:0000256" key="2">
    <source>
        <dbReference type="ARBA" id="ARBA00022475"/>
    </source>
</evidence>
<evidence type="ECO:0000313" key="8">
    <source>
        <dbReference type="Ensembl" id="ENSMMDP00005030315.1"/>
    </source>
</evidence>
<dbReference type="Ensembl" id="ENSMMDT00005031012.1">
    <property type="protein sequence ID" value="ENSMMDP00005030315.1"/>
    <property type="gene ID" value="ENSMMDG00005014356.1"/>
</dbReference>
<feature type="transmembrane region" description="Helical" evidence="7">
    <location>
        <begin position="49"/>
        <end position="64"/>
    </location>
</feature>
<keyword evidence="3" id="KW-0597">Phosphoprotein</keyword>
<keyword evidence="9" id="KW-1185">Reference proteome</keyword>
<organism evidence="8 9">
    <name type="scientific">Myripristis murdjan</name>
    <name type="common">pinecone soldierfish</name>
    <dbReference type="NCBI Taxonomy" id="586833"/>
    <lineage>
        <taxon>Eukaryota</taxon>
        <taxon>Metazoa</taxon>
        <taxon>Chordata</taxon>
        <taxon>Craniata</taxon>
        <taxon>Vertebrata</taxon>
        <taxon>Euteleostomi</taxon>
        <taxon>Actinopterygii</taxon>
        <taxon>Neopterygii</taxon>
        <taxon>Teleostei</taxon>
        <taxon>Neoteleostei</taxon>
        <taxon>Acanthomorphata</taxon>
        <taxon>Holocentriformes</taxon>
        <taxon>Holocentridae</taxon>
        <taxon>Myripristis</taxon>
    </lineage>
</organism>
<dbReference type="AlphaFoldDB" id="A0A667YIK3"/>
<dbReference type="InParanoid" id="A0A667YIK3"/>
<feature type="transmembrane region" description="Helical" evidence="7">
    <location>
        <begin position="19"/>
        <end position="37"/>
    </location>
</feature>
<evidence type="ECO:0000256" key="7">
    <source>
        <dbReference type="SAM" id="Phobius"/>
    </source>
</evidence>
<dbReference type="GeneTree" id="ENSGT00940000177133"/>
<keyword evidence="7" id="KW-1133">Transmembrane helix</keyword>
<reference evidence="8" key="1">
    <citation type="submission" date="2019-06" db="EMBL/GenBank/DDBJ databases">
        <authorList>
            <consortium name="Wellcome Sanger Institute Data Sharing"/>
        </authorList>
    </citation>
    <scope>NUCLEOTIDE SEQUENCE [LARGE SCALE GENOMIC DNA]</scope>
</reference>
<dbReference type="PANTHER" id="PTHR10035:SF2">
    <property type="entry name" value="T-CELL SURFACE GLYCOPROTEIN CD3 ZETA CHAIN"/>
    <property type="match status" value="1"/>
</dbReference>
<protein>
    <submittedName>
        <fullName evidence="8">Uncharacterized protein</fullName>
    </submittedName>
</protein>
<dbReference type="InterPro" id="IPR021663">
    <property type="entry name" value="CD3_zeta/IgE_Fc_rcpt_gamma"/>
</dbReference>
<evidence type="ECO:0000256" key="6">
    <source>
        <dbReference type="ARBA" id="ARBA00023170"/>
    </source>
</evidence>
<reference evidence="8" key="3">
    <citation type="submission" date="2025-09" db="UniProtKB">
        <authorList>
            <consortium name="Ensembl"/>
        </authorList>
    </citation>
    <scope>IDENTIFICATION</scope>
</reference>
<dbReference type="InterPro" id="IPR024128">
    <property type="entry name" value="T-cell_CD3_zeta"/>
</dbReference>
<evidence type="ECO:0000256" key="1">
    <source>
        <dbReference type="ARBA" id="ARBA00004251"/>
    </source>
</evidence>
<keyword evidence="5" id="KW-1064">Adaptive immunity</keyword>
<proteinExistence type="predicted"/>
<keyword evidence="2" id="KW-1003">Cell membrane</keyword>
<reference evidence="8" key="2">
    <citation type="submission" date="2025-08" db="UniProtKB">
        <authorList>
            <consortium name="Ensembl"/>
        </authorList>
    </citation>
    <scope>IDENTIFICATION</scope>
</reference>
<accession>A0A667YIK3</accession>
<dbReference type="Pfam" id="PF11628">
    <property type="entry name" value="TCR_zetazeta"/>
    <property type="match status" value="1"/>
</dbReference>
<evidence type="ECO:0000256" key="5">
    <source>
        <dbReference type="ARBA" id="ARBA00023130"/>
    </source>
</evidence>
<evidence type="ECO:0000256" key="3">
    <source>
        <dbReference type="ARBA" id="ARBA00022553"/>
    </source>
</evidence>
<keyword evidence="4" id="KW-0391">Immunity</keyword>
<name>A0A667YIK3_9TELE</name>
<dbReference type="GO" id="GO:0002250">
    <property type="term" value="P:adaptive immune response"/>
    <property type="evidence" value="ECO:0007669"/>
    <property type="project" value="UniProtKB-KW"/>
</dbReference>
<feature type="transmembrane region" description="Helical" evidence="7">
    <location>
        <begin position="84"/>
        <end position="106"/>
    </location>
</feature>